<dbReference type="InterPro" id="IPR004299">
    <property type="entry name" value="MBOAT_fam"/>
</dbReference>
<evidence type="ECO:0000256" key="13">
    <source>
        <dbReference type="SAM" id="Phobius"/>
    </source>
</evidence>
<dbReference type="InterPro" id="IPR014371">
    <property type="entry name" value="Oat_ACAT_DAG_ARE"/>
</dbReference>
<dbReference type="AlphaFoldDB" id="A0A2T9ZGS7"/>
<feature type="transmembrane region" description="Helical" evidence="13">
    <location>
        <begin position="177"/>
        <end position="198"/>
    </location>
</feature>
<evidence type="ECO:0000256" key="1">
    <source>
        <dbReference type="ARBA" id="ARBA00004477"/>
    </source>
</evidence>
<proteinExistence type="inferred from homology"/>
<organism evidence="14 15">
    <name type="scientific">Smittium megazygosporum</name>
    <dbReference type="NCBI Taxonomy" id="133381"/>
    <lineage>
        <taxon>Eukaryota</taxon>
        <taxon>Fungi</taxon>
        <taxon>Fungi incertae sedis</taxon>
        <taxon>Zoopagomycota</taxon>
        <taxon>Kickxellomycotina</taxon>
        <taxon>Harpellomycetes</taxon>
        <taxon>Harpellales</taxon>
        <taxon>Legeriomycetaceae</taxon>
        <taxon>Smittium</taxon>
    </lineage>
</organism>
<reference evidence="14 15" key="1">
    <citation type="journal article" date="2018" name="MBio">
        <title>Comparative Genomics Reveals the Core Gene Toolbox for the Fungus-Insect Symbiosis.</title>
        <authorList>
            <person name="Wang Y."/>
            <person name="Stata M."/>
            <person name="Wang W."/>
            <person name="Stajich J.E."/>
            <person name="White M.M."/>
            <person name="Moncalvo J.M."/>
        </authorList>
    </citation>
    <scope>NUCLEOTIDE SEQUENCE [LARGE SCALE GENOMIC DNA]</scope>
    <source>
        <strain evidence="14 15">SC-DP-2</strain>
    </source>
</reference>
<dbReference type="GO" id="GO:0005789">
    <property type="term" value="C:endoplasmic reticulum membrane"/>
    <property type="evidence" value="ECO:0007669"/>
    <property type="project" value="UniProtKB-SubCell"/>
</dbReference>
<evidence type="ECO:0000256" key="10">
    <source>
        <dbReference type="ARBA" id="ARBA00023568"/>
    </source>
</evidence>
<feature type="transmembrane region" description="Helical" evidence="13">
    <location>
        <begin position="331"/>
        <end position="350"/>
    </location>
</feature>
<evidence type="ECO:0000256" key="6">
    <source>
        <dbReference type="ARBA" id="ARBA00022824"/>
    </source>
</evidence>
<sequence>MTVRTHSSQDSIDLALKSKVPKRVLKIKPYPQAQVTHSSAHISLLDKEAPPIRFNGLANFSMLLLGGMMIRLILENYLKYGLLIKLPGFEIQRVDWLTLVTCTFNLITNFLVSYAIEKYAAKSAIAFVKKGASFKQNELLAVDISTNKWILLSQMFLVFYNIFLPSVLVYKYMRHPLVGSLVMTFSVILSLKIFSYAMTNLDLRRAYMNGDEKLEDDILSQTKLSDMKIVLNDTKIKTSNIHPIKYDVSYPDNITLSSYMYFWAAPTFCYQPSYPRNKGPIRWGFVARRLFEIIFCGTLMYCVCQQYAYPTLVNSVKAVETKNQAWISERVLKLSVVVSMLWLIGFYALFHSILNINAELLGFSDRNFYLSWWNSSDLGSYWREWNLPIHNFCKRHIMSPLTSPPLSLSIDLGVFFTFFISAVLHELIFGIPTRSLKGYSFFGMILQIPLINLTSYVTKIRGPDSNIGNTLFWISFCIIGQPFLVLQYFYDWVEYGNAINT</sequence>
<evidence type="ECO:0000256" key="11">
    <source>
        <dbReference type="PIRNR" id="PIRNR000439"/>
    </source>
</evidence>
<evidence type="ECO:0000256" key="8">
    <source>
        <dbReference type="ARBA" id="ARBA00023136"/>
    </source>
</evidence>
<evidence type="ECO:0000313" key="14">
    <source>
        <dbReference type="EMBL" id="PVV03779.1"/>
    </source>
</evidence>
<protein>
    <recommendedName>
        <fullName evidence="11">O-acyltransferase</fullName>
    </recommendedName>
</protein>
<feature type="transmembrane region" description="Helical" evidence="13">
    <location>
        <begin position="94"/>
        <end position="116"/>
    </location>
</feature>
<comment type="pathway">
    <text evidence="2">Lipid metabolism.</text>
</comment>
<dbReference type="GO" id="GO:0019432">
    <property type="term" value="P:triglyceride biosynthetic process"/>
    <property type="evidence" value="ECO:0007669"/>
    <property type="project" value="TreeGrafter"/>
</dbReference>
<dbReference type="PANTHER" id="PTHR10408">
    <property type="entry name" value="STEROL O-ACYLTRANSFERASE"/>
    <property type="match status" value="1"/>
</dbReference>
<feature type="transmembrane region" description="Helical" evidence="13">
    <location>
        <begin position="54"/>
        <end position="74"/>
    </location>
</feature>
<evidence type="ECO:0000256" key="3">
    <source>
        <dbReference type="ARBA" id="ARBA00009010"/>
    </source>
</evidence>
<dbReference type="STRING" id="133381.A0A2T9ZGS7"/>
<evidence type="ECO:0000256" key="5">
    <source>
        <dbReference type="ARBA" id="ARBA00022692"/>
    </source>
</evidence>
<feature type="transmembrane region" description="Helical" evidence="13">
    <location>
        <begin position="438"/>
        <end position="458"/>
    </location>
</feature>
<name>A0A2T9ZGS7_9FUNG</name>
<dbReference type="OrthoDB" id="10039049at2759"/>
<feature type="active site" evidence="12">
    <location>
        <position position="425"/>
    </location>
</feature>
<keyword evidence="4 11" id="KW-0808">Transferase</keyword>
<comment type="caution">
    <text evidence="14">The sequence shown here is derived from an EMBL/GenBank/DDBJ whole genome shotgun (WGS) entry which is preliminary data.</text>
</comment>
<keyword evidence="9 11" id="KW-0012">Acyltransferase</keyword>
<evidence type="ECO:0000256" key="4">
    <source>
        <dbReference type="ARBA" id="ARBA00022679"/>
    </source>
</evidence>
<evidence type="ECO:0000313" key="15">
    <source>
        <dbReference type="Proteomes" id="UP000245609"/>
    </source>
</evidence>
<gene>
    <name evidence="14" type="ORF">BB560_001734</name>
</gene>
<keyword evidence="15" id="KW-1185">Reference proteome</keyword>
<comment type="similarity">
    <text evidence="3 11">Belongs to the membrane-bound acyltransferase family. Sterol o-acyltransferase subfamily.</text>
</comment>
<dbReference type="PANTHER" id="PTHR10408:SF7">
    <property type="entry name" value="DIACYLGLYCEROL O-ACYLTRANSFERASE 1"/>
    <property type="match status" value="1"/>
</dbReference>
<accession>A0A2T9ZGS7</accession>
<evidence type="ECO:0000256" key="12">
    <source>
        <dbReference type="PIRSR" id="PIRSR000439-1"/>
    </source>
</evidence>
<comment type="subcellular location">
    <subcellularLocation>
        <location evidence="1 11">Endoplasmic reticulum membrane</location>
        <topology evidence="1 11">Multi-pass membrane protein</topology>
    </subcellularLocation>
</comment>
<feature type="transmembrane region" description="Helical" evidence="13">
    <location>
        <begin position="408"/>
        <end position="432"/>
    </location>
</feature>
<dbReference type="GO" id="GO:0004144">
    <property type="term" value="F:diacylglycerol O-acyltransferase activity"/>
    <property type="evidence" value="ECO:0007669"/>
    <property type="project" value="UniProtKB-ARBA"/>
</dbReference>
<feature type="transmembrane region" description="Helical" evidence="13">
    <location>
        <begin position="470"/>
        <end position="490"/>
    </location>
</feature>
<keyword evidence="7 13" id="KW-1133">Transmembrane helix</keyword>
<evidence type="ECO:0000256" key="7">
    <source>
        <dbReference type="ARBA" id="ARBA00022989"/>
    </source>
</evidence>
<evidence type="ECO:0000256" key="2">
    <source>
        <dbReference type="ARBA" id="ARBA00005189"/>
    </source>
</evidence>
<evidence type="ECO:0000256" key="9">
    <source>
        <dbReference type="ARBA" id="ARBA00023315"/>
    </source>
</evidence>
<dbReference type="PIRSF" id="PIRSF000439">
    <property type="entry name" value="Oat_ACAT_DAG_ARE"/>
    <property type="match status" value="1"/>
</dbReference>
<dbReference type="Proteomes" id="UP000245609">
    <property type="component" value="Unassembled WGS sequence"/>
</dbReference>
<keyword evidence="8 11" id="KW-0472">Membrane</keyword>
<dbReference type="EMBL" id="MBFS01000192">
    <property type="protein sequence ID" value="PVV03779.1"/>
    <property type="molecule type" value="Genomic_DNA"/>
</dbReference>
<keyword evidence="6 11" id="KW-0256">Endoplasmic reticulum</keyword>
<dbReference type="Pfam" id="PF03062">
    <property type="entry name" value="MBOAT"/>
    <property type="match status" value="1"/>
</dbReference>
<feature type="transmembrane region" description="Helical" evidence="13">
    <location>
        <begin position="149"/>
        <end position="170"/>
    </location>
</feature>
<keyword evidence="5 13" id="KW-0812">Transmembrane</keyword>
<comment type="function">
    <text evidence="10">Sterol O-acyltransferase that catalyzes the formation of stery esters.</text>
</comment>